<dbReference type="AlphaFoldDB" id="A0A2C6L5P8"/>
<dbReference type="OrthoDB" id="443682at2759"/>
<dbReference type="InterPro" id="IPR007320">
    <property type="entry name" value="PDCD2_C"/>
</dbReference>
<evidence type="ECO:0000256" key="1">
    <source>
        <dbReference type="SAM" id="MobiDB-lite"/>
    </source>
</evidence>
<dbReference type="RefSeq" id="XP_067924592.1">
    <property type="nucleotide sequence ID" value="XM_068063430.1"/>
</dbReference>
<feature type="region of interest" description="Disordered" evidence="1">
    <location>
        <begin position="133"/>
        <end position="209"/>
    </location>
</feature>
<dbReference type="PANTHER" id="PTHR12298:SF4">
    <property type="entry name" value="PROGRAMMED CELL DEATH PROTEIN 2"/>
    <property type="match status" value="1"/>
</dbReference>
<organism evidence="3 4">
    <name type="scientific">Cystoisospora suis</name>
    <dbReference type="NCBI Taxonomy" id="483139"/>
    <lineage>
        <taxon>Eukaryota</taxon>
        <taxon>Sar</taxon>
        <taxon>Alveolata</taxon>
        <taxon>Apicomplexa</taxon>
        <taxon>Conoidasida</taxon>
        <taxon>Coccidia</taxon>
        <taxon>Eucoccidiorida</taxon>
        <taxon>Eimeriorina</taxon>
        <taxon>Sarcocystidae</taxon>
        <taxon>Cystoisospora</taxon>
    </lineage>
</organism>
<feature type="compositionally biased region" description="Basic and acidic residues" evidence="1">
    <location>
        <begin position="240"/>
        <end position="271"/>
    </location>
</feature>
<dbReference type="PANTHER" id="PTHR12298">
    <property type="entry name" value="PCDC2 PROGRAMMED CELL DEATH PROTEIN 2 -RELATED"/>
    <property type="match status" value="1"/>
</dbReference>
<proteinExistence type="predicted"/>
<feature type="domain" description="Programmed cell death protein 2 C-terminal" evidence="2">
    <location>
        <begin position="420"/>
        <end position="478"/>
    </location>
</feature>
<feature type="compositionally biased region" description="Basic and acidic residues" evidence="1">
    <location>
        <begin position="196"/>
        <end position="206"/>
    </location>
</feature>
<sequence length="694" mass="80034">MDGEEVNLGFLAETASQNLRRWLFPSKLGGLPAWPEPRRLPPVSHLTCNACAHPQTFILQIYAPIEDCEAAFHRTLLLFGCMQCGGVYTLLRCQMPRENRVYPSYPLSDIDASLFWMKWRDILALSSFSKQSSQGEELGNSSKERKSLRDAHPSSEKEKNSKDEPRHGGETKDRDRQEERKGQENHVKPLSSSSCSEREERKKRESGEDDLTCDIERLQRQERFLSQHTCPVCGLPSILKKGEESDGRKDAIDGENKREEEKEEEKKKDTKDRELREKKIFELLHEREIKQEHMSVIDLDVEDALVEETKHRASLGVDCLHKRCEIFLEHRGRGLCCALPEFELEVAEEEDEGGGENRAIKEDYTHEEELYKKYREEETSHPDAVLDESEQEAFEEIHNERSTLDPQLLHFLKRCSSPASSRGHVLRYALGGRPLWPFSTNQLATDPPPCDRCGAPRQFECQVQPQLLFELKKFFDKREKDEYLATSDSQSNTTRTSKGHVDQTKEKIMKEREKSKTSKGGGEDMKVAHDEREACEEKESDENQENRKVLNGQGKEKKEELKREDKEGDEKKKEKNKTKVGNLPREVVRKDPRMIAREEAAEVASERLHFAVLCLYTCSAHCTGEGKIKQDSRKKEEEQDNQEGREGNQKKLDKAASFDEKDEGGVYPYTIEYVYVQPDPFYAMAKEKKKNTTL</sequence>
<feature type="compositionally biased region" description="Basic and acidic residues" evidence="1">
    <location>
        <begin position="544"/>
        <end position="573"/>
    </location>
</feature>
<feature type="compositionally biased region" description="Polar residues" evidence="1">
    <location>
        <begin position="486"/>
        <end position="496"/>
    </location>
</feature>
<accession>A0A2C6L5P8</accession>
<feature type="compositionally biased region" description="Basic and acidic residues" evidence="1">
    <location>
        <begin position="499"/>
        <end position="537"/>
    </location>
</feature>
<gene>
    <name evidence="3" type="ORF">CSUI_003232</name>
</gene>
<feature type="compositionally biased region" description="Basic and acidic residues" evidence="1">
    <location>
        <begin position="142"/>
        <end position="187"/>
    </location>
</feature>
<dbReference type="GO" id="GO:0005737">
    <property type="term" value="C:cytoplasm"/>
    <property type="evidence" value="ECO:0007669"/>
    <property type="project" value="InterPro"/>
</dbReference>
<dbReference type="EMBL" id="MIGC01001415">
    <property type="protein sequence ID" value="PHJ22915.1"/>
    <property type="molecule type" value="Genomic_DNA"/>
</dbReference>
<feature type="region of interest" description="Disordered" evidence="1">
    <location>
        <begin position="235"/>
        <end position="271"/>
    </location>
</feature>
<name>A0A2C6L5P8_9APIC</name>
<evidence type="ECO:0000313" key="3">
    <source>
        <dbReference type="EMBL" id="PHJ22915.1"/>
    </source>
</evidence>
<protein>
    <submittedName>
        <fullName evidence="3">Programmed cell death protein c-terminal domain-containing protein</fullName>
    </submittedName>
</protein>
<feature type="region of interest" description="Disordered" evidence="1">
    <location>
        <begin position="483"/>
        <end position="588"/>
    </location>
</feature>
<keyword evidence="4" id="KW-1185">Reference proteome</keyword>
<dbReference type="Pfam" id="PF04194">
    <property type="entry name" value="PDCD2_C"/>
    <property type="match status" value="1"/>
</dbReference>
<dbReference type="Proteomes" id="UP000221165">
    <property type="component" value="Unassembled WGS sequence"/>
</dbReference>
<evidence type="ECO:0000313" key="4">
    <source>
        <dbReference type="Proteomes" id="UP000221165"/>
    </source>
</evidence>
<reference evidence="3 4" key="1">
    <citation type="journal article" date="2017" name="Int. J. Parasitol.">
        <title>The genome of the protozoan parasite Cystoisospora suis and a reverse vaccinology approach to identify vaccine candidates.</title>
        <authorList>
            <person name="Palmieri N."/>
            <person name="Shrestha A."/>
            <person name="Ruttkowski B."/>
            <person name="Beck T."/>
            <person name="Vogl C."/>
            <person name="Tomley F."/>
            <person name="Blake D.P."/>
            <person name="Joachim A."/>
        </authorList>
    </citation>
    <scope>NUCLEOTIDE SEQUENCE [LARGE SCALE GENOMIC DNA]</scope>
    <source>
        <strain evidence="3 4">Wien I</strain>
    </source>
</reference>
<feature type="region of interest" description="Disordered" evidence="1">
    <location>
        <begin position="626"/>
        <end position="659"/>
    </location>
</feature>
<dbReference type="VEuPathDB" id="ToxoDB:CSUI_003232"/>
<dbReference type="GeneID" id="94426641"/>
<evidence type="ECO:0000259" key="2">
    <source>
        <dbReference type="Pfam" id="PF04194"/>
    </source>
</evidence>
<comment type="caution">
    <text evidence="3">The sequence shown here is derived from an EMBL/GenBank/DDBJ whole genome shotgun (WGS) entry which is preliminary data.</text>
</comment>